<proteinExistence type="predicted"/>
<sequence length="109" mass="12576">MIPTSLVSLPAERPPVKDLFREPEPLWPSFVSFHSLTSTASPIALRRRSLLAVVRHRRRSPDFAVDGHRTLPSLLPSRAPPLSFLVARRRGDNRRFLFSIFLLFRLDYI</sequence>
<name>A0A2I0VUM0_9ASPA</name>
<gene>
    <name evidence="1" type="ORF">MA16_Dca008894</name>
</gene>
<keyword evidence="2" id="KW-1185">Reference proteome</keyword>
<reference evidence="1 2" key="2">
    <citation type="journal article" date="2017" name="Nature">
        <title>The Apostasia genome and the evolution of orchids.</title>
        <authorList>
            <person name="Zhang G.Q."/>
            <person name="Liu K.W."/>
            <person name="Li Z."/>
            <person name="Lohaus R."/>
            <person name="Hsiao Y.Y."/>
            <person name="Niu S.C."/>
            <person name="Wang J.Y."/>
            <person name="Lin Y.C."/>
            <person name="Xu Q."/>
            <person name="Chen L.J."/>
            <person name="Yoshida K."/>
            <person name="Fujiwara S."/>
            <person name="Wang Z.W."/>
            <person name="Zhang Y.Q."/>
            <person name="Mitsuda N."/>
            <person name="Wang M."/>
            <person name="Liu G.H."/>
            <person name="Pecoraro L."/>
            <person name="Huang H.X."/>
            <person name="Xiao X.J."/>
            <person name="Lin M."/>
            <person name="Wu X.Y."/>
            <person name="Wu W.L."/>
            <person name="Chen Y.Y."/>
            <person name="Chang S.B."/>
            <person name="Sakamoto S."/>
            <person name="Ohme-Takagi M."/>
            <person name="Yagi M."/>
            <person name="Zeng S.J."/>
            <person name="Shen C.Y."/>
            <person name="Yeh C.M."/>
            <person name="Luo Y.B."/>
            <person name="Tsai W.C."/>
            <person name="Van de Peer Y."/>
            <person name="Liu Z.J."/>
        </authorList>
    </citation>
    <scope>NUCLEOTIDE SEQUENCE [LARGE SCALE GENOMIC DNA]</scope>
    <source>
        <tissue evidence="1">The whole plant</tissue>
    </source>
</reference>
<accession>A0A2I0VUM0</accession>
<dbReference type="Proteomes" id="UP000233837">
    <property type="component" value="Unassembled WGS sequence"/>
</dbReference>
<protein>
    <submittedName>
        <fullName evidence="1">Uncharacterized protein</fullName>
    </submittedName>
</protein>
<evidence type="ECO:0000313" key="1">
    <source>
        <dbReference type="EMBL" id="PKU67105.1"/>
    </source>
</evidence>
<evidence type="ECO:0000313" key="2">
    <source>
        <dbReference type="Proteomes" id="UP000233837"/>
    </source>
</evidence>
<dbReference type="EMBL" id="KZ503221">
    <property type="protein sequence ID" value="PKU67105.1"/>
    <property type="molecule type" value="Genomic_DNA"/>
</dbReference>
<dbReference type="AlphaFoldDB" id="A0A2I0VUM0"/>
<organism evidence="1 2">
    <name type="scientific">Dendrobium catenatum</name>
    <dbReference type="NCBI Taxonomy" id="906689"/>
    <lineage>
        <taxon>Eukaryota</taxon>
        <taxon>Viridiplantae</taxon>
        <taxon>Streptophyta</taxon>
        <taxon>Embryophyta</taxon>
        <taxon>Tracheophyta</taxon>
        <taxon>Spermatophyta</taxon>
        <taxon>Magnoliopsida</taxon>
        <taxon>Liliopsida</taxon>
        <taxon>Asparagales</taxon>
        <taxon>Orchidaceae</taxon>
        <taxon>Epidendroideae</taxon>
        <taxon>Malaxideae</taxon>
        <taxon>Dendrobiinae</taxon>
        <taxon>Dendrobium</taxon>
    </lineage>
</organism>
<reference evidence="1 2" key="1">
    <citation type="journal article" date="2016" name="Sci. Rep.">
        <title>The Dendrobium catenatum Lindl. genome sequence provides insights into polysaccharide synthase, floral development and adaptive evolution.</title>
        <authorList>
            <person name="Zhang G.Q."/>
            <person name="Xu Q."/>
            <person name="Bian C."/>
            <person name="Tsai W.C."/>
            <person name="Yeh C.M."/>
            <person name="Liu K.W."/>
            <person name="Yoshida K."/>
            <person name="Zhang L.S."/>
            <person name="Chang S.B."/>
            <person name="Chen F."/>
            <person name="Shi Y."/>
            <person name="Su Y.Y."/>
            <person name="Zhang Y.Q."/>
            <person name="Chen L.J."/>
            <person name="Yin Y."/>
            <person name="Lin M."/>
            <person name="Huang H."/>
            <person name="Deng H."/>
            <person name="Wang Z.W."/>
            <person name="Zhu S.L."/>
            <person name="Zhao X."/>
            <person name="Deng C."/>
            <person name="Niu S.C."/>
            <person name="Huang J."/>
            <person name="Wang M."/>
            <person name="Liu G.H."/>
            <person name="Yang H.J."/>
            <person name="Xiao X.J."/>
            <person name="Hsiao Y.Y."/>
            <person name="Wu W.L."/>
            <person name="Chen Y.Y."/>
            <person name="Mitsuda N."/>
            <person name="Ohme-Takagi M."/>
            <person name="Luo Y.B."/>
            <person name="Van de Peer Y."/>
            <person name="Liu Z.J."/>
        </authorList>
    </citation>
    <scope>NUCLEOTIDE SEQUENCE [LARGE SCALE GENOMIC DNA]</scope>
    <source>
        <tissue evidence="1">The whole plant</tissue>
    </source>
</reference>